<dbReference type="PANTHER" id="PTHR34591:SF21">
    <property type="entry name" value="F-BOX DOMAIN CONTAINING PROTEIN, EXPRESSED"/>
    <property type="match status" value="1"/>
</dbReference>
<dbReference type="Pfam" id="PF00646">
    <property type="entry name" value="F-box"/>
    <property type="match status" value="1"/>
</dbReference>
<dbReference type="InterPro" id="IPR001810">
    <property type="entry name" value="F-box_dom"/>
</dbReference>
<dbReference type="Proteomes" id="UP000324897">
    <property type="component" value="Chromosome 5"/>
</dbReference>
<reference evidence="3 4" key="1">
    <citation type="journal article" date="2019" name="Sci. Rep.">
        <title>A high-quality genome of Eragrostis curvula grass provides insights into Poaceae evolution and supports new strategies to enhance forage quality.</title>
        <authorList>
            <person name="Carballo J."/>
            <person name="Santos B.A.C.M."/>
            <person name="Zappacosta D."/>
            <person name="Garbus I."/>
            <person name="Selva J.P."/>
            <person name="Gallo C.A."/>
            <person name="Diaz A."/>
            <person name="Albertini E."/>
            <person name="Caccamo M."/>
            <person name="Echenique V."/>
        </authorList>
    </citation>
    <scope>NUCLEOTIDE SEQUENCE [LARGE SCALE GENOMIC DNA]</scope>
    <source>
        <strain evidence="4">cv. Victoria</strain>
        <tissue evidence="3">Leaf</tissue>
    </source>
</reference>
<dbReference type="EMBL" id="RWGY01000004">
    <property type="protein sequence ID" value="TVU47500.1"/>
    <property type="molecule type" value="Genomic_DNA"/>
</dbReference>
<dbReference type="AlphaFoldDB" id="A0A5J9WJG6"/>
<dbReference type="Gramene" id="TVU47500">
    <property type="protein sequence ID" value="TVU47500"/>
    <property type="gene ID" value="EJB05_07103"/>
</dbReference>
<dbReference type="Gene3D" id="1.20.1280.50">
    <property type="match status" value="1"/>
</dbReference>
<gene>
    <name evidence="3" type="ORF">EJB05_07103</name>
</gene>
<evidence type="ECO:0000259" key="2">
    <source>
        <dbReference type="PROSITE" id="PS50181"/>
    </source>
</evidence>
<dbReference type="InterPro" id="IPR036047">
    <property type="entry name" value="F-box-like_dom_sf"/>
</dbReference>
<organism evidence="3 4">
    <name type="scientific">Eragrostis curvula</name>
    <name type="common">weeping love grass</name>
    <dbReference type="NCBI Taxonomy" id="38414"/>
    <lineage>
        <taxon>Eukaryota</taxon>
        <taxon>Viridiplantae</taxon>
        <taxon>Streptophyta</taxon>
        <taxon>Embryophyta</taxon>
        <taxon>Tracheophyta</taxon>
        <taxon>Spermatophyta</taxon>
        <taxon>Magnoliopsida</taxon>
        <taxon>Liliopsida</taxon>
        <taxon>Poales</taxon>
        <taxon>Poaceae</taxon>
        <taxon>PACMAD clade</taxon>
        <taxon>Chloridoideae</taxon>
        <taxon>Eragrostideae</taxon>
        <taxon>Eragrostidinae</taxon>
        <taxon>Eragrostis</taxon>
    </lineage>
</organism>
<keyword evidence="4" id="KW-1185">Reference proteome</keyword>
<accession>A0A5J9WJG6</accession>
<dbReference type="PANTHER" id="PTHR34591">
    <property type="entry name" value="OS03G0653100 PROTEIN-RELATED"/>
    <property type="match status" value="1"/>
</dbReference>
<sequence>MEEAEMALPDDALAAILVRLPPRSLAACRCVCTTWRAVVDGRRLLLQHVLPHAVRGIFVNYIDYRRPRFFARPSSAAARPAIDGNLDFLPGYGTSFRPIIDHCNGLLLYGGAREMYVANPATRRWQHLPPCKDGGTDCNAYLVFDPAVSPHYEVFLIPRVQEKPRPIDPREYALPIGSRKKRDAWPICPRKKGVDPTTPNLSCLFSSPDDTLVTEDTGDNFREESMELSPALSDEGLLPTISTPSSSSWRDTEPEDPYRSMEWPPSPFTFHVFSSSTGCWEQRSFVREGEAIGTVEDVRLDSLRPMYWGPRWRYAVYWQEALYVHCRGAFIMRLSLINGTYQVIKTPINIEEGKHARPNLGRSENGVYFATIHDNYLLRIWILDELCGDMKWVLKHNVDLERSALWAAIQINYHQRVDGPWILEDNTSDDDDDNNEMLPKQDFEWDSDNGNVLDHEEADEDRFEYIYFLGFHPYKEVVFLKVSFTGIAFHLNTSKVQYLGKLRPKDYYYTYAAGAYESFPYTPCLIGYLPETNQETHPGHQQDM</sequence>
<feature type="region of interest" description="Disordered" evidence="1">
    <location>
        <begin position="225"/>
        <end position="258"/>
    </location>
</feature>
<dbReference type="SMART" id="SM00256">
    <property type="entry name" value="FBOX"/>
    <property type="match status" value="1"/>
</dbReference>
<dbReference type="SUPFAM" id="SSF81383">
    <property type="entry name" value="F-box domain"/>
    <property type="match status" value="1"/>
</dbReference>
<evidence type="ECO:0000313" key="4">
    <source>
        <dbReference type="Proteomes" id="UP000324897"/>
    </source>
</evidence>
<evidence type="ECO:0000256" key="1">
    <source>
        <dbReference type="SAM" id="MobiDB-lite"/>
    </source>
</evidence>
<evidence type="ECO:0000313" key="3">
    <source>
        <dbReference type="EMBL" id="TVU47500.1"/>
    </source>
</evidence>
<proteinExistence type="predicted"/>
<name>A0A5J9WJG6_9POAL</name>
<comment type="caution">
    <text evidence="3">The sequence shown here is derived from an EMBL/GenBank/DDBJ whole genome shotgun (WGS) entry which is preliminary data.</text>
</comment>
<feature type="domain" description="F-box" evidence="2">
    <location>
        <begin position="2"/>
        <end position="49"/>
    </location>
</feature>
<feature type="compositionally biased region" description="Low complexity" evidence="1">
    <location>
        <begin position="237"/>
        <end position="248"/>
    </location>
</feature>
<protein>
    <recommendedName>
        <fullName evidence="2">F-box domain-containing protein</fullName>
    </recommendedName>
</protein>
<dbReference type="OrthoDB" id="627403at2759"/>
<feature type="non-terminal residue" evidence="3">
    <location>
        <position position="1"/>
    </location>
</feature>
<dbReference type="PROSITE" id="PS50181">
    <property type="entry name" value="FBOX"/>
    <property type="match status" value="1"/>
</dbReference>